<protein>
    <submittedName>
        <fullName evidence="2">Alpha/beta fold hydrolase</fullName>
    </submittedName>
</protein>
<dbReference type="AlphaFoldDB" id="A0A5B2ZA91"/>
<dbReference type="InterPro" id="IPR029058">
    <property type="entry name" value="AB_hydrolase_fold"/>
</dbReference>
<evidence type="ECO:0000259" key="1">
    <source>
        <dbReference type="Pfam" id="PF00561"/>
    </source>
</evidence>
<keyword evidence="3" id="KW-1185">Reference proteome</keyword>
<sequence>MNPVEHPVVAEDGHRFCLRIVEPAASRAHLLFLPALGVPAAKYDAFAAALAGHGIRVAVAEWRGIGSSAWRAGRGIDWGYGTLLGRDLRAARAALGPGAWHYGGHSLGGQFAAMLAALDPEACAGLVLVATGVPHERLYRGAAGLAIAAFARLLPALTRLCGHYPGHRLGFAGREAGGVMRDWARTVRHGVYEDYGTGGSLEDRMRRLAVPVLGLSLAEDWLAPAVTLAALMDKLGPGPHRAMTLDGGRLGVRADHFRWMRRPDGLAQTVADWLLSP</sequence>
<name>A0A5B2ZA91_9GAMM</name>
<reference evidence="2 3" key="1">
    <citation type="submission" date="2019-09" db="EMBL/GenBank/DDBJ databases">
        <title>Arenimonas chukotkensis sp. nov., a bacterium isolated from Chukotka hot spring, Arctic region, Russia.</title>
        <authorList>
            <person name="Zayulina K.S."/>
            <person name="Prokofeva M.I."/>
            <person name="Elcheninov A.G."/>
            <person name="Novikov A."/>
            <person name="Kochetkova T.V."/>
            <person name="Kublanov I.V."/>
        </authorList>
    </citation>
    <scope>NUCLEOTIDE SEQUENCE [LARGE SCALE GENOMIC DNA]</scope>
    <source>
        <strain evidence="2 3">3729k</strain>
    </source>
</reference>
<dbReference type="InterPro" id="IPR000073">
    <property type="entry name" value="AB_hydrolase_1"/>
</dbReference>
<organism evidence="2 3">
    <name type="scientific">Arenimonas fontis</name>
    <dbReference type="NCBI Taxonomy" id="2608255"/>
    <lineage>
        <taxon>Bacteria</taxon>
        <taxon>Pseudomonadati</taxon>
        <taxon>Pseudomonadota</taxon>
        <taxon>Gammaproteobacteria</taxon>
        <taxon>Lysobacterales</taxon>
        <taxon>Lysobacteraceae</taxon>
        <taxon>Arenimonas</taxon>
    </lineage>
</organism>
<proteinExistence type="predicted"/>
<dbReference type="Gene3D" id="3.40.50.1820">
    <property type="entry name" value="alpha/beta hydrolase"/>
    <property type="match status" value="1"/>
</dbReference>
<dbReference type="EMBL" id="VUOD01000006">
    <property type="protein sequence ID" value="KAA2284453.1"/>
    <property type="molecule type" value="Genomic_DNA"/>
</dbReference>
<keyword evidence="2" id="KW-0378">Hydrolase</keyword>
<dbReference type="Proteomes" id="UP000322165">
    <property type="component" value="Unassembled WGS sequence"/>
</dbReference>
<dbReference type="Pfam" id="PF00561">
    <property type="entry name" value="Abhydrolase_1"/>
    <property type="match status" value="1"/>
</dbReference>
<evidence type="ECO:0000313" key="2">
    <source>
        <dbReference type="EMBL" id="KAA2284453.1"/>
    </source>
</evidence>
<reference evidence="2 3" key="2">
    <citation type="submission" date="2019-09" db="EMBL/GenBank/DDBJ databases">
        <authorList>
            <person name="Mazur A."/>
        </authorList>
    </citation>
    <scope>NUCLEOTIDE SEQUENCE [LARGE SCALE GENOMIC DNA]</scope>
    <source>
        <strain evidence="2 3">3729k</strain>
    </source>
</reference>
<gene>
    <name evidence="2" type="ORF">F0415_09005</name>
</gene>
<dbReference type="InterPro" id="IPR017208">
    <property type="entry name" value="UCP037442_abhydr"/>
</dbReference>
<accession>A0A5B2ZA91</accession>
<dbReference type="SUPFAM" id="SSF53474">
    <property type="entry name" value="alpha/beta-Hydrolases"/>
    <property type="match status" value="1"/>
</dbReference>
<feature type="domain" description="AB hydrolase-1" evidence="1">
    <location>
        <begin position="29"/>
        <end position="131"/>
    </location>
</feature>
<dbReference type="PIRSF" id="PIRSF037442">
    <property type="entry name" value="UCP037442_abhydr"/>
    <property type="match status" value="1"/>
</dbReference>
<dbReference type="GO" id="GO:0016787">
    <property type="term" value="F:hydrolase activity"/>
    <property type="evidence" value="ECO:0007669"/>
    <property type="project" value="UniProtKB-KW"/>
</dbReference>
<comment type="caution">
    <text evidence="2">The sequence shown here is derived from an EMBL/GenBank/DDBJ whole genome shotgun (WGS) entry which is preliminary data.</text>
</comment>
<dbReference type="RefSeq" id="WP_149860886.1">
    <property type="nucleotide sequence ID" value="NZ_VUOD01000006.1"/>
</dbReference>
<evidence type="ECO:0000313" key="3">
    <source>
        <dbReference type="Proteomes" id="UP000322165"/>
    </source>
</evidence>